<evidence type="ECO:0000313" key="2">
    <source>
        <dbReference type="Proteomes" id="UP001199915"/>
    </source>
</evidence>
<protein>
    <submittedName>
        <fullName evidence="1">Uncharacterized protein</fullName>
    </submittedName>
</protein>
<reference evidence="1" key="1">
    <citation type="submission" date="2022-01" db="EMBL/GenBank/DDBJ databases">
        <title>Collection of gut derived symbiotic bacterial strains cultured from healthy donors.</title>
        <authorList>
            <person name="Lin H."/>
            <person name="Kohout C."/>
            <person name="Waligurski E."/>
            <person name="Pamer E.G."/>
        </authorList>
    </citation>
    <scope>NUCLEOTIDE SEQUENCE</scope>
    <source>
        <strain evidence="1">DFI.5.49</strain>
    </source>
</reference>
<dbReference type="AlphaFoldDB" id="A0AAE3F5J1"/>
<dbReference type="Proteomes" id="UP001199915">
    <property type="component" value="Unassembled WGS sequence"/>
</dbReference>
<dbReference type="RefSeq" id="WP_117802185.1">
    <property type="nucleotide sequence ID" value="NZ_JAAITR010000007.1"/>
</dbReference>
<evidence type="ECO:0000313" key="1">
    <source>
        <dbReference type="EMBL" id="MCG4767024.1"/>
    </source>
</evidence>
<name>A0AAE3F5J1_9FIRM</name>
<organism evidence="1 2">
    <name type="scientific">Fusicatenibacter saccharivorans</name>
    <dbReference type="NCBI Taxonomy" id="1150298"/>
    <lineage>
        <taxon>Bacteria</taxon>
        <taxon>Bacillati</taxon>
        <taxon>Bacillota</taxon>
        <taxon>Clostridia</taxon>
        <taxon>Lachnospirales</taxon>
        <taxon>Lachnospiraceae</taxon>
        <taxon>Fusicatenibacter</taxon>
    </lineage>
</organism>
<comment type="caution">
    <text evidence="1">The sequence shown here is derived from an EMBL/GenBank/DDBJ whole genome shotgun (WGS) entry which is preliminary data.</text>
</comment>
<gene>
    <name evidence="1" type="ORF">L0N21_16145</name>
</gene>
<dbReference type="EMBL" id="JAKNFS010000029">
    <property type="protein sequence ID" value="MCG4767024.1"/>
    <property type="molecule type" value="Genomic_DNA"/>
</dbReference>
<accession>A0AAE3F5J1</accession>
<proteinExistence type="predicted"/>
<sequence length="406" mass="45295">MREVVTEKIFSGEEDLIQISTEDRLWDLVEKMKRLEKYIPCVINDVAVIGIDKEQELFLQEQCSNIAVNLHGSPLKVGSIDPYKPENAICIQKDGMFLAYPGEYGYEIRPLISVGYISILKRLEMDCGAMMRFDIKGGDRLPLPVREKGQILTRVAQLNSKLCYVITLDGCVPGVVSDQYVPLPYIDLLKAMKKVVTKEHPDLEFHSGTLSFEYLIANYWLNDPVMEQSLALTMKNAGCDVKSIRAGIRFSSSDLGLSSVFLSMFLEINGISMPLGTGIQMEHKGDKASVEVFEEKCGELGSVLQANEDRIEELGNMDVKDVPGVVATLVKKNAFLPKKAAEKVLEDLRLQMTSGTGIDVYLALNQIIQVHSTMQKVSDERFLAMSEGVAKLIHTDFSKVTVLEEE</sequence>